<evidence type="ECO:0000256" key="5">
    <source>
        <dbReference type="ARBA" id="ARBA00023136"/>
    </source>
</evidence>
<dbReference type="Pfam" id="PF17200">
    <property type="entry name" value="sCache_2"/>
    <property type="match status" value="1"/>
</dbReference>
<comment type="caution">
    <text evidence="13">The sequence shown here is derived from an EMBL/GenBank/DDBJ whole genome shotgun (WGS) entry which is preliminary data.</text>
</comment>
<dbReference type="InterPro" id="IPR004089">
    <property type="entry name" value="MCPsignal_dom"/>
</dbReference>
<evidence type="ECO:0000256" key="9">
    <source>
        <dbReference type="SAM" id="Coils"/>
    </source>
</evidence>
<accession>A0A9J6RCJ6</accession>
<keyword evidence="4 10" id="KW-1133">Transmembrane helix</keyword>
<dbReference type="EMBL" id="JAPRAT010000017">
    <property type="protein sequence ID" value="MCZ0703434.1"/>
    <property type="molecule type" value="Genomic_DNA"/>
</dbReference>
<evidence type="ECO:0000313" key="14">
    <source>
        <dbReference type="Proteomes" id="UP001084197"/>
    </source>
</evidence>
<evidence type="ECO:0000256" key="10">
    <source>
        <dbReference type="SAM" id="Phobius"/>
    </source>
</evidence>
<feature type="transmembrane region" description="Helical" evidence="10">
    <location>
        <begin position="201"/>
        <end position="223"/>
    </location>
</feature>
<dbReference type="InterPro" id="IPR033480">
    <property type="entry name" value="sCache_2"/>
</dbReference>
<proteinExistence type="inferred from homology"/>
<dbReference type="SMART" id="SM00304">
    <property type="entry name" value="HAMP"/>
    <property type="match status" value="1"/>
</dbReference>
<dbReference type="Gene3D" id="1.10.287.950">
    <property type="entry name" value="Methyl-accepting chemotaxis protein"/>
    <property type="match status" value="1"/>
</dbReference>
<dbReference type="PROSITE" id="PS50885">
    <property type="entry name" value="HAMP"/>
    <property type="match status" value="1"/>
</dbReference>
<comment type="similarity">
    <text evidence="7">Belongs to the methyl-accepting chemotaxis (MCP) protein family.</text>
</comment>
<dbReference type="Pfam" id="PF00672">
    <property type="entry name" value="HAMP"/>
    <property type="match status" value="1"/>
</dbReference>
<sequence length="584" mass="64051">MSKFSNMFHSISTKLMLLVTVIILITGALVGTTSYYIARSQLLEAGERDLKSIVDGSLASLELLNENVELGIFSLEEAQEQARLVLGGPVNEEGNYDYLSSQFSYKQDGYLLAYDQDYVLQIHPSRVGQEPPNEHTRNNRAMMVAAGQASGIEDQYVIYADLQEDGSYRDKTAYMQHFEPWDWTIGMVVFQDEFYEDLNTLSTFILLSTFVLVILSTLVFYFLTRSKIKLLKNVADVSNNIAEGKIYQTNLKESSDEIGQLATAFNKMSVELKTLVTNVQKTSTHLLDSATDLSAISEETSASSQEVGEAIAEIATGTQEQANDLEDINSRVDLLTKAITAMASQNEKMSTLTTKTATLSTEGSEIIERLQTSNAESLTASQQVSNEIKDLSDKVKEITKVMDTIENIAEETNLLALNASIEAARAGEHGKGFSVVAEEIRKLAEQSKGATHQVQSVVSAIVNETASTVKTVEGTMKTAEELSTDVISTRSKFGQLSLSVEDIVSSLNLVKQEIDTITDHNKEMSAAIESASSVSEETAASVEEITSSIDEQVRVMGNVAESAEQLTHLNQELSNLIEKYDVMS</sequence>
<dbReference type="Pfam" id="PF00015">
    <property type="entry name" value="MCPsignal"/>
    <property type="match status" value="1"/>
</dbReference>
<dbReference type="PRINTS" id="PR00260">
    <property type="entry name" value="CHEMTRNSDUCR"/>
</dbReference>
<keyword evidence="5 10" id="KW-0472">Membrane</keyword>
<dbReference type="GO" id="GO:0004888">
    <property type="term" value="F:transmembrane signaling receptor activity"/>
    <property type="evidence" value="ECO:0007669"/>
    <property type="project" value="InterPro"/>
</dbReference>
<dbReference type="SUPFAM" id="SSF58104">
    <property type="entry name" value="Methyl-accepting chemotaxis protein (MCP) signaling domain"/>
    <property type="match status" value="1"/>
</dbReference>
<dbReference type="InterPro" id="IPR004090">
    <property type="entry name" value="Chemotax_Me-accpt_rcpt"/>
</dbReference>
<evidence type="ECO:0000256" key="4">
    <source>
        <dbReference type="ARBA" id="ARBA00022989"/>
    </source>
</evidence>
<protein>
    <submittedName>
        <fullName evidence="13">Methyl-accepting chemotaxis protein</fullName>
    </submittedName>
</protein>
<evidence type="ECO:0000256" key="6">
    <source>
        <dbReference type="ARBA" id="ARBA00023224"/>
    </source>
</evidence>
<keyword evidence="3 10" id="KW-0812">Transmembrane</keyword>
<feature type="coiled-coil region" evidence="9">
    <location>
        <begin position="381"/>
        <end position="408"/>
    </location>
</feature>
<dbReference type="PROSITE" id="PS50111">
    <property type="entry name" value="CHEMOTAXIS_TRANSDUC_2"/>
    <property type="match status" value="1"/>
</dbReference>
<dbReference type="Gene3D" id="3.30.450.20">
    <property type="entry name" value="PAS domain"/>
    <property type="match status" value="1"/>
</dbReference>
<evidence type="ECO:0000259" key="11">
    <source>
        <dbReference type="PROSITE" id="PS50111"/>
    </source>
</evidence>
<name>A0A9J6RCJ6_9BACI</name>
<dbReference type="GO" id="GO:0007165">
    <property type="term" value="P:signal transduction"/>
    <property type="evidence" value="ECO:0007669"/>
    <property type="project" value="UniProtKB-KW"/>
</dbReference>
<dbReference type="GO" id="GO:0005886">
    <property type="term" value="C:plasma membrane"/>
    <property type="evidence" value="ECO:0007669"/>
    <property type="project" value="UniProtKB-SubCell"/>
</dbReference>
<evidence type="ECO:0000256" key="3">
    <source>
        <dbReference type="ARBA" id="ARBA00022692"/>
    </source>
</evidence>
<dbReference type="Proteomes" id="UP001084197">
    <property type="component" value="Unassembled WGS sequence"/>
</dbReference>
<dbReference type="GO" id="GO:0006935">
    <property type="term" value="P:chemotaxis"/>
    <property type="evidence" value="ECO:0007669"/>
    <property type="project" value="InterPro"/>
</dbReference>
<evidence type="ECO:0000256" key="8">
    <source>
        <dbReference type="PROSITE-ProRule" id="PRU00284"/>
    </source>
</evidence>
<dbReference type="Gene3D" id="6.10.340.10">
    <property type="match status" value="1"/>
</dbReference>
<keyword evidence="14" id="KW-1185">Reference proteome</keyword>
<evidence type="ECO:0000259" key="12">
    <source>
        <dbReference type="PROSITE" id="PS50885"/>
    </source>
</evidence>
<dbReference type="PANTHER" id="PTHR32089">
    <property type="entry name" value="METHYL-ACCEPTING CHEMOTAXIS PROTEIN MCPB"/>
    <property type="match status" value="1"/>
</dbReference>
<dbReference type="SMART" id="SM01049">
    <property type="entry name" value="Cache_2"/>
    <property type="match status" value="1"/>
</dbReference>
<evidence type="ECO:0000256" key="7">
    <source>
        <dbReference type="ARBA" id="ARBA00029447"/>
    </source>
</evidence>
<organism evidence="13 14">
    <name type="scientific">Natronobacillus azotifigens</name>
    <dbReference type="NCBI Taxonomy" id="472978"/>
    <lineage>
        <taxon>Bacteria</taxon>
        <taxon>Bacillati</taxon>
        <taxon>Bacillota</taxon>
        <taxon>Bacilli</taxon>
        <taxon>Bacillales</taxon>
        <taxon>Bacillaceae</taxon>
        <taxon>Natronobacillus</taxon>
    </lineage>
</organism>
<comment type="subcellular location">
    <subcellularLocation>
        <location evidence="1">Cell membrane</location>
        <topology evidence="1">Multi-pass membrane protein</topology>
    </subcellularLocation>
</comment>
<evidence type="ECO:0000256" key="1">
    <source>
        <dbReference type="ARBA" id="ARBA00004651"/>
    </source>
</evidence>
<evidence type="ECO:0000313" key="13">
    <source>
        <dbReference type="EMBL" id="MCZ0703434.1"/>
    </source>
</evidence>
<feature type="domain" description="HAMP" evidence="12">
    <location>
        <begin position="225"/>
        <end position="277"/>
    </location>
</feature>
<keyword evidence="2" id="KW-1003">Cell membrane</keyword>
<dbReference type="SMART" id="SM00283">
    <property type="entry name" value="MA"/>
    <property type="match status" value="1"/>
</dbReference>
<reference evidence="13" key="1">
    <citation type="submission" date="2022-11" db="EMBL/GenBank/DDBJ databases">
        <title>WGS of Natronobacillus azotifigens 24KS-1, an anaerobic diazotrophic haloalkaliphile from soda-rich habitats.</title>
        <authorList>
            <person name="Sorokin D.Y."/>
            <person name="Merkel A.Y."/>
        </authorList>
    </citation>
    <scope>NUCLEOTIDE SEQUENCE</scope>
    <source>
        <strain evidence="13">24KS-1</strain>
    </source>
</reference>
<dbReference type="PANTHER" id="PTHR32089:SF112">
    <property type="entry name" value="LYSOZYME-LIKE PROTEIN-RELATED"/>
    <property type="match status" value="1"/>
</dbReference>
<dbReference type="RefSeq" id="WP_268780206.1">
    <property type="nucleotide sequence ID" value="NZ_JAPRAT010000017.1"/>
</dbReference>
<dbReference type="AlphaFoldDB" id="A0A9J6RCJ6"/>
<evidence type="ECO:0000256" key="2">
    <source>
        <dbReference type="ARBA" id="ARBA00022475"/>
    </source>
</evidence>
<gene>
    <name evidence="13" type="ORF">OWO01_09415</name>
</gene>
<keyword evidence="9" id="KW-0175">Coiled coil</keyword>
<dbReference type="InterPro" id="IPR003660">
    <property type="entry name" value="HAMP_dom"/>
</dbReference>
<feature type="domain" description="Methyl-accepting transducer" evidence="11">
    <location>
        <begin position="296"/>
        <end position="546"/>
    </location>
</feature>
<keyword evidence="6 8" id="KW-0807">Transducer</keyword>
<dbReference type="CDD" id="cd06225">
    <property type="entry name" value="HAMP"/>
    <property type="match status" value="1"/>
</dbReference>